<accession>A0ABY6M408</accession>
<dbReference type="PRINTS" id="PR00344">
    <property type="entry name" value="BCTRLSENSOR"/>
</dbReference>
<dbReference type="Gene3D" id="3.30.565.10">
    <property type="entry name" value="Histidine kinase-like ATPase, C-terminal domain"/>
    <property type="match status" value="1"/>
</dbReference>
<protein>
    <recommendedName>
        <fullName evidence="2">histidine kinase</fullName>
        <ecNumber evidence="2">2.7.13.3</ecNumber>
    </recommendedName>
</protein>
<keyword evidence="5 9" id="KW-0418">Kinase</keyword>
<proteinExistence type="predicted"/>
<keyword evidence="4" id="KW-0808">Transferase</keyword>
<dbReference type="SUPFAM" id="SSF55874">
    <property type="entry name" value="ATPase domain of HSP90 chaperone/DNA topoisomerase II/histidine kinase"/>
    <property type="match status" value="1"/>
</dbReference>
<dbReference type="InterPro" id="IPR004358">
    <property type="entry name" value="Sig_transdc_His_kin-like_C"/>
</dbReference>
<dbReference type="InterPro" id="IPR005467">
    <property type="entry name" value="His_kinase_dom"/>
</dbReference>
<feature type="transmembrane region" description="Helical" evidence="7">
    <location>
        <begin position="250"/>
        <end position="274"/>
    </location>
</feature>
<evidence type="ECO:0000256" key="6">
    <source>
        <dbReference type="ARBA" id="ARBA00023012"/>
    </source>
</evidence>
<dbReference type="EC" id="2.7.13.3" evidence="2"/>
<keyword evidence="6" id="KW-0902">Two-component regulatory system</keyword>
<dbReference type="SMART" id="SM00388">
    <property type="entry name" value="HisKA"/>
    <property type="match status" value="1"/>
</dbReference>
<dbReference type="Pfam" id="PF02518">
    <property type="entry name" value="HATPase_c"/>
    <property type="match status" value="1"/>
</dbReference>
<feature type="domain" description="Histidine kinase" evidence="8">
    <location>
        <begin position="296"/>
        <end position="515"/>
    </location>
</feature>
<dbReference type="Proteomes" id="UP001163328">
    <property type="component" value="Chromosome"/>
</dbReference>
<dbReference type="Gene3D" id="1.10.287.130">
    <property type="match status" value="1"/>
</dbReference>
<evidence type="ECO:0000256" key="7">
    <source>
        <dbReference type="SAM" id="Phobius"/>
    </source>
</evidence>
<dbReference type="SUPFAM" id="SSF47384">
    <property type="entry name" value="Homodimeric domain of signal transducing histidine kinase"/>
    <property type="match status" value="1"/>
</dbReference>
<evidence type="ECO:0000256" key="4">
    <source>
        <dbReference type="ARBA" id="ARBA00022679"/>
    </source>
</evidence>
<gene>
    <name evidence="9" type="ORF">K5I29_02750</name>
</gene>
<evidence type="ECO:0000256" key="3">
    <source>
        <dbReference type="ARBA" id="ARBA00022553"/>
    </source>
</evidence>
<sequence length="515" mass="59043">MTISIIGIIGVQLFWMYTSLENNKEQFKYNVLQVLNGVGKTLENNELTDFYKEYSEMAKKSTTPPTKNVAREFKYIKRDFNTNQEIIYSNTLFQEDYNVKKNYFDKGLDTSSIYRYSSKRKTEIVDKKFIDNFGFDDGKSKSQVIENEGYLDAYDIANFNVNYRDIVALKPISDRIDTEELAGILKEELKKYGLSTDFEFCVYSKNLPTKVKSEDFLYNKDNTYAAPIFFNNDNQTNFQLLVSFPDKNEFLFSSLLGLSLLSILFTMIIIGTYYSAITQLKNQKEISEIKSDFINNMTHEFKTPIATINLALDSIKNPKIFSDSEKVHRYLGLIKEENKRMLAQVNNVLQISRLEKQEAVIEKEPFDVHELIQDGVDHVKLLVEDRQGKVSLDLQALESEVNLNQTHFTSIMVNLLDNAIKYSPEAPVINVKTFNDAPGSITIQVSDKGQGMSKTALKRVFEQFYREHTGNLHNVKGHGLGLAYVKRIVEDLNGQISVESEKGKGSTFTIKMPLI</sequence>
<keyword evidence="10" id="KW-1185">Reference proteome</keyword>
<name>A0ABY6M408_9FLAO</name>
<dbReference type="EMBL" id="CP081495">
    <property type="protein sequence ID" value="UYW02589.1"/>
    <property type="molecule type" value="Genomic_DNA"/>
</dbReference>
<evidence type="ECO:0000256" key="5">
    <source>
        <dbReference type="ARBA" id="ARBA00022777"/>
    </source>
</evidence>
<dbReference type="GO" id="GO:0016301">
    <property type="term" value="F:kinase activity"/>
    <property type="evidence" value="ECO:0007669"/>
    <property type="project" value="UniProtKB-KW"/>
</dbReference>
<dbReference type="Pfam" id="PF00512">
    <property type="entry name" value="HisKA"/>
    <property type="match status" value="1"/>
</dbReference>
<organism evidence="9 10">
    <name type="scientific">Flavobacterium agricola</name>
    <dbReference type="NCBI Taxonomy" id="2870839"/>
    <lineage>
        <taxon>Bacteria</taxon>
        <taxon>Pseudomonadati</taxon>
        <taxon>Bacteroidota</taxon>
        <taxon>Flavobacteriia</taxon>
        <taxon>Flavobacteriales</taxon>
        <taxon>Flavobacteriaceae</taxon>
        <taxon>Flavobacterium</taxon>
    </lineage>
</organism>
<evidence type="ECO:0000313" key="10">
    <source>
        <dbReference type="Proteomes" id="UP001163328"/>
    </source>
</evidence>
<keyword evidence="3" id="KW-0597">Phosphoprotein</keyword>
<reference evidence="9" key="1">
    <citation type="submission" date="2021-08" db="EMBL/GenBank/DDBJ databases">
        <title>Flavobacterium sp. strain CC-SYL302.</title>
        <authorList>
            <person name="Lin S.-Y."/>
            <person name="Lee T.-H."/>
            <person name="Young C.-C."/>
        </authorList>
    </citation>
    <scope>NUCLEOTIDE SEQUENCE</scope>
    <source>
        <strain evidence="9">CC-SYL302</strain>
    </source>
</reference>
<evidence type="ECO:0000313" key="9">
    <source>
        <dbReference type="EMBL" id="UYW02589.1"/>
    </source>
</evidence>
<dbReference type="InterPro" id="IPR036097">
    <property type="entry name" value="HisK_dim/P_sf"/>
</dbReference>
<dbReference type="PANTHER" id="PTHR43711">
    <property type="entry name" value="TWO-COMPONENT HISTIDINE KINASE"/>
    <property type="match status" value="1"/>
</dbReference>
<evidence type="ECO:0000259" key="8">
    <source>
        <dbReference type="PROSITE" id="PS50109"/>
    </source>
</evidence>
<dbReference type="SMART" id="SM00387">
    <property type="entry name" value="HATPase_c"/>
    <property type="match status" value="1"/>
</dbReference>
<dbReference type="CDD" id="cd00082">
    <property type="entry name" value="HisKA"/>
    <property type="match status" value="1"/>
</dbReference>
<evidence type="ECO:0000256" key="2">
    <source>
        <dbReference type="ARBA" id="ARBA00012438"/>
    </source>
</evidence>
<dbReference type="InterPro" id="IPR003594">
    <property type="entry name" value="HATPase_dom"/>
</dbReference>
<dbReference type="PROSITE" id="PS50109">
    <property type="entry name" value="HIS_KIN"/>
    <property type="match status" value="1"/>
</dbReference>
<evidence type="ECO:0000256" key="1">
    <source>
        <dbReference type="ARBA" id="ARBA00000085"/>
    </source>
</evidence>
<dbReference type="InterPro" id="IPR003661">
    <property type="entry name" value="HisK_dim/P_dom"/>
</dbReference>
<dbReference type="InterPro" id="IPR050736">
    <property type="entry name" value="Sensor_HK_Regulatory"/>
</dbReference>
<keyword evidence="7" id="KW-0472">Membrane</keyword>
<comment type="catalytic activity">
    <reaction evidence="1">
        <text>ATP + protein L-histidine = ADP + protein N-phospho-L-histidine.</text>
        <dbReference type="EC" id="2.7.13.3"/>
    </reaction>
</comment>
<dbReference type="PANTHER" id="PTHR43711:SF1">
    <property type="entry name" value="HISTIDINE KINASE 1"/>
    <property type="match status" value="1"/>
</dbReference>
<dbReference type="InterPro" id="IPR036890">
    <property type="entry name" value="HATPase_C_sf"/>
</dbReference>
<keyword evidence="7" id="KW-1133">Transmembrane helix</keyword>
<keyword evidence="7" id="KW-0812">Transmembrane</keyword>